<reference evidence="2" key="1">
    <citation type="submission" date="2017-01" db="EMBL/GenBank/DDBJ databases">
        <title>Comparative genomics of anhydrobiosis in the tardigrade Hypsibius dujardini.</title>
        <authorList>
            <person name="Yoshida Y."/>
            <person name="Koutsovoulos G."/>
            <person name="Laetsch D."/>
            <person name="Stevens L."/>
            <person name="Kumar S."/>
            <person name="Horikawa D."/>
            <person name="Ishino K."/>
            <person name="Komine S."/>
            <person name="Tomita M."/>
            <person name="Blaxter M."/>
            <person name="Arakawa K."/>
        </authorList>
    </citation>
    <scope>NUCLEOTIDE SEQUENCE [LARGE SCALE GENOMIC DNA]</scope>
    <source>
        <strain evidence="2">Z151</strain>
    </source>
</reference>
<evidence type="ECO:0000313" key="2">
    <source>
        <dbReference type="Proteomes" id="UP000192578"/>
    </source>
</evidence>
<dbReference type="Proteomes" id="UP000192578">
    <property type="component" value="Unassembled WGS sequence"/>
</dbReference>
<sequence length="225" mass="24816">MRNAAPEIIFQPRNELSLFGAPLLTDSLPIVINAKTVISKLISSRLDILPARQSLFLLKNCLAVPKAKYLLRCAQTYECMNEQNCLDEVIRDSVKAILNTVMPLAVVLFIDIDTVILEPTRLRQTATGQTTPHAPKVQNWSSPVVKAGAQELMANVGVRDKAVLLALRRSESSKWLNAIPNDNVSTLLEGDSFRIAFALGLGANVCEPHICRCEVQAFHPYLGVR</sequence>
<dbReference type="AlphaFoldDB" id="A0A1W0WEH7"/>
<comment type="caution">
    <text evidence="1">The sequence shown here is derived from an EMBL/GenBank/DDBJ whole genome shotgun (WGS) entry which is preliminary data.</text>
</comment>
<dbReference type="OrthoDB" id="2016582at2759"/>
<dbReference type="EMBL" id="MTYJ01000121">
    <property type="protein sequence ID" value="OQV13588.1"/>
    <property type="molecule type" value="Genomic_DNA"/>
</dbReference>
<proteinExistence type="predicted"/>
<gene>
    <name evidence="1" type="ORF">BV898_12225</name>
</gene>
<accession>A0A1W0WEH7</accession>
<organism evidence="1 2">
    <name type="scientific">Hypsibius exemplaris</name>
    <name type="common">Freshwater tardigrade</name>
    <dbReference type="NCBI Taxonomy" id="2072580"/>
    <lineage>
        <taxon>Eukaryota</taxon>
        <taxon>Metazoa</taxon>
        <taxon>Ecdysozoa</taxon>
        <taxon>Tardigrada</taxon>
        <taxon>Eutardigrada</taxon>
        <taxon>Parachela</taxon>
        <taxon>Hypsibioidea</taxon>
        <taxon>Hypsibiidae</taxon>
        <taxon>Hypsibius</taxon>
    </lineage>
</organism>
<protein>
    <submittedName>
        <fullName evidence="1">Uncharacterized protein</fullName>
    </submittedName>
</protein>
<keyword evidence="2" id="KW-1185">Reference proteome</keyword>
<evidence type="ECO:0000313" key="1">
    <source>
        <dbReference type="EMBL" id="OQV13588.1"/>
    </source>
</evidence>
<name>A0A1W0WEH7_HYPEX</name>